<dbReference type="AlphaFoldDB" id="A0A1T5DTQ6"/>
<keyword evidence="2" id="KW-1185">Reference proteome</keyword>
<accession>A0A1T5DTQ6</accession>
<reference evidence="2" key="1">
    <citation type="submission" date="2017-02" db="EMBL/GenBank/DDBJ databases">
        <authorList>
            <person name="Varghese N."/>
            <person name="Submissions S."/>
        </authorList>
    </citation>
    <scope>NUCLEOTIDE SEQUENCE [LARGE SCALE GENOMIC DNA]</scope>
    <source>
        <strain evidence="2">DSM 24091</strain>
    </source>
</reference>
<name>A0A1T5DTQ6_9SPHI</name>
<gene>
    <name evidence="1" type="ORF">SAMN05660841_02176</name>
</gene>
<evidence type="ECO:0000313" key="1">
    <source>
        <dbReference type="EMBL" id="SKB75031.1"/>
    </source>
</evidence>
<dbReference type="OrthoDB" id="785205at2"/>
<proteinExistence type="predicted"/>
<protein>
    <submittedName>
        <fullName evidence="1">Uncharacterized protein</fullName>
    </submittedName>
</protein>
<dbReference type="EMBL" id="FUZF01000008">
    <property type="protein sequence ID" value="SKB75031.1"/>
    <property type="molecule type" value="Genomic_DNA"/>
</dbReference>
<dbReference type="STRING" id="1513896.SAMN05660841_02176"/>
<sequence>MKCLFLKIGRLSFFFIILLAIYSCKKDGSVDEQNENLHLVNFKVSGFNSSKASFKASGVKNQTQSSTKPSSTGDYVEGYLYFWSFNAENLEPDIAYQKEAKPSIISNGSSSYVAGYSFEEYEAGKSLSVRGANEVLMKLPIRNVELMTQFGFDMGSSDTGPKDFELYYSLDEGNTYTPLAMNNQFGKTGDAAPKNTYVYQLSDKNITGSNLWFKFIPRAGIRREGGADYKESTATWRFDNIRLLGMAPSSQTGNSINKLHYFLFHKDKPETVVTGSVAYEEASSLSLNLVKGSYSIFFVSNESGKDLLFPESPTRSNFYIGNIFANSNAEVFGYVGNLEVTGDIENEIRLQRLFSQVKFEFTDATDLSVIKRIGISQRHDPFFFAPFNSQLANPILDQSDVEIVADFNTNKQLIFNQFMGISSMSVPLKYEVVLYGATGILRTFQVESTLKNNMQLVFRGDLLKQLNVGGKFQVFKHTDWGGEKEEGF</sequence>
<organism evidence="1 2">
    <name type="scientific">Sphingobacterium nematocida</name>
    <dbReference type="NCBI Taxonomy" id="1513896"/>
    <lineage>
        <taxon>Bacteria</taxon>
        <taxon>Pseudomonadati</taxon>
        <taxon>Bacteroidota</taxon>
        <taxon>Sphingobacteriia</taxon>
        <taxon>Sphingobacteriales</taxon>
        <taxon>Sphingobacteriaceae</taxon>
        <taxon>Sphingobacterium</taxon>
    </lineage>
</organism>
<dbReference type="PROSITE" id="PS51257">
    <property type="entry name" value="PROKAR_LIPOPROTEIN"/>
    <property type="match status" value="1"/>
</dbReference>
<dbReference type="RefSeq" id="WP_079643106.1">
    <property type="nucleotide sequence ID" value="NZ_FUZF01000008.1"/>
</dbReference>
<evidence type="ECO:0000313" key="2">
    <source>
        <dbReference type="Proteomes" id="UP000190150"/>
    </source>
</evidence>
<dbReference type="Proteomes" id="UP000190150">
    <property type="component" value="Unassembled WGS sequence"/>
</dbReference>